<protein>
    <submittedName>
        <fullName evidence="5">Response regulator</fullName>
    </submittedName>
</protein>
<reference evidence="5 6" key="1">
    <citation type="journal article" date="2006" name="Proc. Natl. Acad. Sci. U.S.A.">
        <title>Evolution of sensory complexity recorded in a myxobacterial genome.</title>
        <authorList>
            <person name="Goldman B.S."/>
            <person name="Nierman W.C."/>
            <person name="Kaiser D."/>
            <person name="Slater S.C."/>
            <person name="Durkin A.S."/>
            <person name="Eisen J.A."/>
            <person name="Ronning C.M."/>
            <person name="Barbazuk W.B."/>
            <person name="Blanchard M."/>
            <person name="Field C."/>
            <person name="Halling C."/>
            <person name="Hinkle G."/>
            <person name="Iartchuk O."/>
            <person name="Kim H.S."/>
            <person name="Mackenzie C."/>
            <person name="Madupu R."/>
            <person name="Miller N."/>
            <person name="Shvartsbeyn A."/>
            <person name="Sullivan S.A."/>
            <person name="Vaudin M."/>
            <person name="Wiegand R."/>
            <person name="Kaplan H.B."/>
        </authorList>
    </citation>
    <scope>NUCLEOTIDE SEQUENCE [LARGE SCALE GENOMIC DNA]</scope>
    <source>
        <strain evidence="6">DK1622</strain>
    </source>
</reference>
<dbReference type="AlphaFoldDB" id="Q1DDS7"/>
<evidence type="ECO:0000256" key="3">
    <source>
        <dbReference type="SAM" id="MobiDB-lite"/>
    </source>
</evidence>
<dbReference type="InterPro" id="IPR050595">
    <property type="entry name" value="Bact_response_regulator"/>
</dbReference>
<dbReference type="CDD" id="cd00156">
    <property type="entry name" value="REC"/>
    <property type="match status" value="1"/>
</dbReference>
<dbReference type="Proteomes" id="UP000002402">
    <property type="component" value="Chromosome"/>
</dbReference>
<feature type="modified residue" description="4-aspartylphosphate" evidence="2">
    <location>
        <position position="159"/>
    </location>
</feature>
<feature type="region of interest" description="Disordered" evidence="3">
    <location>
        <begin position="1"/>
        <end position="60"/>
    </location>
</feature>
<dbReference type="PANTHER" id="PTHR44591">
    <property type="entry name" value="STRESS RESPONSE REGULATOR PROTEIN 1"/>
    <property type="match status" value="1"/>
</dbReference>
<keyword evidence="1 2" id="KW-0597">Phosphoprotein</keyword>
<name>Q1DDS7_MYXXD</name>
<dbReference type="eggNOG" id="COG0745">
    <property type="taxonomic scope" value="Bacteria"/>
</dbReference>
<dbReference type="InterPro" id="IPR001789">
    <property type="entry name" value="Sig_transdc_resp-reg_receiver"/>
</dbReference>
<feature type="compositionally biased region" description="Gly residues" evidence="3">
    <location>
        <begin position="22"/>
        <end position="31"/>
    </location>
</feature>
<gene>
    <name evidence="5" type="ordered locus">MXAN_0935</name>
</gene>
<feature type="domain" description="Response regulatory" evidence="4">
    <location>
        <begin position="103"/>
        <end position="224"/>
    </location>
</feature>
<dbReference type="Pfam" id="PF00072">
    <property type="entry name" value="Response_reg"/>
    <property type="match status" value="1"/>
</dbReference>
<dbReference type="EnsemblBacteria" id="ABF87183">
    <property type="protein sequence ID" value="ABF87183"/>
    <property type="gene ID" value="MXAN_0935"/>
</dbReference>
<evidence type="ECO:0000259" key="4">
    <source>
        <dbReference type="PROSITE" id="PS50110"/>
    </source>
</evidence>
<evidence type="ECO:0000313" key="6">
    <source>
        <dbReference type="Proteomes" id="UP000002402"/>
    </source>
</evidence>
<dbReference type="InterPro" id="IPR011006">
    <property type="entry name" value="CheY-like_superfamily"/>
</dbReference>
<evidence type="ECO:0000256" key="2">
    <source>
        <dbReference type="PROSITE-ProRule" id="PRU00169"/>
    </source>
</evidence>
<organism evidence="5 6">
    <name type="scientific">Myxococcus xanthus (strain DK1622)</name>
    <dbReference type="NCBI Taxonomy" id="246197"/>
    <lineage>
        <taxon>Bacteria</taxon>
        <taxon>Pseudomonadati</taxon>
        <taxon>Myxococcota</taxon>
        <taxon>Myxococcia</taxon>
        <taxon>Myxococcales</taxon>
        <taxon>Cystobacterineae</taxon>
        <taxon>Myxococcaceae</taxon>
        <taxon>Myxococcus</taxon>
    </lineage>
</organism>
<dbReference type="STRING" id="246197.MXAN_0935"/>
<dbReference type="GO" id="GO:0000160">
    <property type="term" value="P:phosphorelay signal transduction system"/>
    <property type="evidence" value="ECO:0007669"/>
    <property type="project" value="InterPro"/>
</dbReference>
<accession>Q1DDS7</accession>
<dbReference type="KEGG" id="mxa:MXAN_0935"/>
<dbReference type="Gene3D" id="3.40.50.2300">
    <property type="match status" value="1"/>
</dbReference>
<evidence type="ECO:0000256" key="1">
    <source>
        <dbReference type="ARBA" id="ARBA00022553"/>
    </source>
</evidence>
<dbReference type="PANTHER" id="PTHR44591:SF3">
    <property type="entry name" value="RESPONSE REGULATORY DOMAIN-CONTAINING PROTEIN"/>
    <property type="match status" value="1"/>
</dbReference>
<keyword evidence="6" id="KW-1185">Reference proteome</keyword>
<sequence>MSDRDWGSWRPRHGRRASPRGLAGGRAGGNAPGATAWHGGCSCVGRPAPPRPEAREGPRCGACPPHHKEQPLMGPDEFTAVSDEVREWPLSTREWVSRRSAPRILLGEDQPEMRSLLRRALSRRGYDVVEAPDGPGLVKALVDGLLAQQTQVPDLIVTDVRMPGFSGIEVLARLRREGWTTPVILITAFGDAQLHQEAELLGAARVLNKPFAMEDLCEAVEMLVPPPR</sequence>
<dbReference type="SUPFAM" id="SSF52172">
    <property type="entry name" value="CheY-like"/>
    <property type="match status" value="1"/>
</dbReference>
<dbReference type="SMART" id="SM00448">
    <property type="entry name" value="REC"/>
    <property type="match status" value="1"/>
</dbReference>
<dbReference type="HOGENOM" id="CLU_000445_69_8_7"/>
<dbReference type="PROSITE" id="PS50110">
    <property type="entry name" value="RESPONSE_REGULATORY"/>
    <property type="match status" value="1"/>
</dbReference>
<proteinExistence type="predicted"/>
<dbReference type="EMBL" id="CP000113">
    <property type="protein sequence ID" value="ABF87183.1"/>
    <property type="molecule type" value="Genomic_DNA"/>
</dbReference>
<evidence type="ECO:0000313" key="5">
    <source>
        <dbReference type="EMBL" id="ABF87183.1"/>
    </source>
</evidence>